<name>A0AAN9AE15_HALRR</name>
<reference evidence="7 8" key="1">
    <citation type="submission" date="2023-11" db="EMBL/GenBank/DDBJ databases">
        <title>Halocaridina rubra genome assembly.</title>
        <authorList>
            <person name="Smith C."/>
        </authorList>
    </citation>
    <scope>NUCLEOTIDE SEQUENCE [LARGE SCALE GENOMIC DNA]</scope>
    <source>
        <strain evidence="7">EP-1</strain>
        <tissue evidence="7">Whole</tissue>
    </source>
</reference>
<feature type="domain" description="Ig-like" evidence="6">
    <location>
        <begin position="2"/>
        <end position="106"/>
    </location>
</feature>
<dbReference type="PROSITE" id="PS50835">
    <property type="entry name" value="IG_LIKE"/>
    <property type="match status" value="2"/>
</dbReference>
<evidence type="ECO:0000256" key="2">
    <source>
        <dbReference type="ARBA" id="ARBA00023136"/>
    </source>
</evidence>
<comment type="caution">
    <text evidence="7">The sequence shown here is derived from an EMBL/GenBank/DDBJ whole genome shotgun (WGS) entry which is preliminary data.</text>
</comment>
<proteinExistence type="predicted"/>
<dbReference type="PANTHER" id="PTHR11640:SF136">
    <property type="entry name" value="NEPHRIN"/>
    <property type="match status" value="1"/>
</dbReference>
<evidence type="ECO:0000256" key="1">
    <source>
        <dbReference type="ARBA" id="ARBA00004479"/>
    </source>
</evidence>
<keyword evidence="8" id="KW-1185">Reference proteome</keyword>
<dbReference type="Pfam" id="PF13927">
    <property type="entry name" value="Ig_3"/>
    <property type="match status" value="1"/>
</dbReference>
<dbReference type="GO" id="GO:0050839">
    <property type="term" value="F:cell adhesion molecule binding"/>
    <property type="evidence" value="ECO:0007669"/>
    <property type="project" value="TreeGrafter"/>
</dbReference>
<dbReference type="InterPro" id="IPR003598">
    <property type="entry name" value="Ig_sub2"/>
</dbReference>
<evidence type="ECO:0000259" key="6">
    <source>
        <dbReference type="PROSITE" id="PS50835"/>
    </source>
</evidence>
<dbReference type="InterPro" id="IPR007110">
    <property type="entry name" value="Ig-like_dom"/>
</dbReference>
<dbReference type="GO" id="GO:0005886">
    <property type="term" value="C:plasma membrane"/>
    <property type="evidence" value="ECO:0007669"/>
    <property type="project" value="TreeGrafter"/>
</dbReference>
<protein>
    <recommendedName>
        <fullName evidence="6">Ig-like domain-containing protein</fullName>
    </recommendedName>
</protein>
<keyword evidence="5" id="KW-0393">Immunoglobulin domain</keyword>
<accession>A0AAN9AE15</accession>
<dbReference type="InterPro" id="IPR013162">
    <property type="entry name" value="CD80_C2-set"/>
</dbReference>
<dbReference type="GO" id="GO:0098609">
    <property type="term" value="P:cell-cell adhesion"/>
    <property type="evidence" value="ECO:0007669"/>
    <property type="project" value="TreeGrafter"/>
</dbReference>
<gene>
    <name evidence="7" type="ORF">SK128_022522</name>
</gene>
<dbReference type="SMART" id="SM00408">
    <property type="entry name" value="IGc2"/>
    <property type="match status" value="2"/>
</dbReference>
<dbReference type="GO" id="GO:0005911">
    <property type="term" value="C:cell-cell junction"/>
    <property type="evidence" value="ECO:0007669"/>
    <property type="project" value="TreeGrafter"/>
</dbReference>
<feature type="non-terminal residue" evidence="7">
    <location>
        <position position="213"/>
    </location>
</feature>
<feature type="non-terminal residue" evidence="7">
    <location>
        <position position="1"/>
    </location>
</feature>
<sequence length="213" mass="23550">SPSSISVIGGGEGSTVKAVVNQTLQLVCVVKEARPPPSVAWYRNGIMLDQGLHSERIELSSAPRRWSVRSRLSIIPTSEDDGQQYSCRALHPSLMSSPTTLVASVTLNILHPPDPPVISGYSAGETLKEGQHRTLICHSRGGNPRPKLTWYRNGKLLKYQNITYIKPSNEHEAMKVILQIIVTAEDDRAVYECRADNEVLRQPFSTNVTLTVH</sequence>
<evidence type="ECO:0000256" key="3">
    <source>
        <dbReference type="ARBA" id="ARBA00023157"/>
    </source>
</evidence>
<comment type="subcellular location">
    <subcellularLocation>
        <location evidence="1">Membrane</location>
        <topology evidence="1">Single-pass type I membrane protein</topology>
    </subcellularLocation>
</comment>
<evidence type="ECO:0000313" key="8">
    <source>
        <dbReference type="Proteomes" id="UP001381693"/>
    </source>
</evidence>
<dbReference type="EMBL" id="JAXCGZ010001332">
    <property type="protein sequence ID" value="KAK7085283.1"/>
    <property type="molecule type" value="Genomic_DNA"/>
</dbReference>
<keyword evidence="3" id="KW-1015">Disulfide bond</keyword>
<dbReference type="InterPro" id="IPR036179">
    <property type="entry name" value="Ig-like_dom_sf"/>
</dbReference>
<dbReference type="SMART" id="SM00409">
    <property type="entry name" value="IG"/>
    <property type="match status" value="2"/>
</dbReference>
<dbReference type="SUPFAM" id="SSF48726">
    <property type="entry name" value="Immunoglobulin"/>
    <property type="match status" value="2"/>
</dbReference>
<dbReference type="PANTHER" id="PTHR11640">
    <property type="entry name" value="NEPHRIN"/>
    <property type="match status" value="1"/>
</dbReference>
<evidence type="ECO:0000256" key="5">
    <source>
        <dbReference type="ARBA" id="ARBA00023319"/>
    </source>
</evidence>
<keyword evidence="4" id="KW-0325">Glycoprotein</keyword>
<dbReference type="AlphaFoldDB" id="A0AAN9AE15"/>
<keyword evidence="2" id="KW-0472">Membrane</keyword>
<dbReference type="InterPro" id="IPR013783">
    <property type="entry name" value="Ig-like_fold"/>
</dbReference>
<dbReference type="Proteomes" id="UP001381693">
    <property type="component" value="Unassembled WGS sequence"/>
</dbReference>
<dbReference type="Gene3D" id="2.60.40.10">
    <property type="entry name" value="Immunoglobulins"/>
    <property type="match status" value="2"/>
</dbReference>
<evidence type="ECO:0000256" key="4">
    <source>
        <dbReference type="ARBA" id="ARBA00023180"/>
    </source>
</evidence>
<organism evidence="7 8">
    <name type="scientific">Halocaridina rubra</name>
    <name type="common">Hawaiian red shrimp</name>
    <dbReference type="NCBI Taxonomy" id="373956"/>
    <lineage>
        <taxon>Eukaryota</taxon>
        <taxon>Metazoa</taxon>
        <taxon>Ecdysozoa</taxon>
        <taxon>Arthropoda</taxon>
        <taxon>Crustacea</taxon>
        <taxon>Multicrustacea</taxon>
        <taxon>Malacostraca</taxon>
        <taxon>Eumalacostraca</taxon>
        <taxon>Eucarida</taxon>
        <taxon>Decapoda</taxon>
        <taxon>Pleocyemata</taxon>
        <taxon>Caridea</taxon>
        <taxon>Atyoidea</taxon>
        <taxon>Atyidae</taxon>
        <taxon>Halocaridina</taxon>
    </lineage>
</organism>
<dbReference type="InterPro" id="IPR051275">
    <property type="entry name" value="Cell_adhesion_signaling"/>
</dbReference>
<feature type="domain" description="Ig-like" evidence="6">
    <location>
        <begin position="116"/>
        <end position="211"/>
    </location>
</feature>
<evidence type="ECO:0000313" key="7">
    <source>
        <dbReference type="EMBL" id="KAK7085283.1"/>
    </source>
</evidence>
<dbReference type="Pfam" id="PF08205">
    <property type="entry name" value="C2-set_2"/>
    <property type="match status" value="1"/>
</dbReference>
<dbReference type="InterPro" id="IPR003599">
    <property type="entry name" value="Ig_sub"/>
</dbReference>